<keyword evidence="1" id="KW-0472">Membrane</keyword>
<evidence type="ECO:0000313" key="2">
    <source>
        <dbReference type="EMBL" id="MCT7378031.1"/>
    </source>
</evidence>
<keyword evidence="3" id="KW-1185">Reference proteome</keyword>
<keyword evidence="1" id="KW-1133">Transmembrane helix</keyword>
<evidence type="ECO:0000256" key="1">
    <source>
        <dbReference type="SAM" id="Phobius"/>
    </source>
</evidence>
<dbReference type="Proteomes" id="UP001320831">
    <property type="component" value="Unassembled WGS sequence"/>
</dbReference>
<dbReference type="EMBL" id="JAOCZP010000010">
    <property type="protein sequence ID" value="MCT7378031.1"/>
    <property type="molecule type" value="Genomic_DNA"/>
</dbReference>
<feature type="transmembrane region" description="Helical" evidence="1">
    <location>
        <begin position="15"/>
        <end position="38"/>
    </location>
</feature>
<protein>
    <submittedName>
        <fullName evidence="2">Uncharacterized protein</fullName>
    </submittedName>
</protein>
<dbReference type="RefSeq" id="WP_260906797.1">
    <property type="nucleotide sequence ID" value="NZ_JAOCZP010000010.1"/>
</dbReference>
<proteinExistence type="predicted"/>
<evidence type="ECO:0000313" key="3">
    <source>
        <dbReference type="Proteomes" id="UP001320831"/>
    </source>
</evidence>
<keyword evidence="1" id="KW-0812">Transmembrane</keyword>
<accession>A0ABT2LUG5</accession>
<comment type="caution">
    <text evidence="2">The sequence shown here is derived from an EMBL/GenBank/DDBJ whole genome shotgun (WGS) entry which is preliminary data.</text>
</comment>
<sequence>MFDVALLLEFGLRGYVLRLFLFEAAPLLMGFVLGPLLACGF</sequence>
<organism evidence="2 3">
    <name type="scientific">Chelativorans salis</name>
    <dbReference type="NCBI Taxonomy" id="2978478"/>
    <lineage>
        <taxon>Bacteria</taxon>
        <taxon>Pseudomonadati</taxon>
        <taxon>Pseudomonadota</taxon>
        <taxon>Alphaproteobacteria</taxon>
        <taxon>Hyphomicrobiales</taxon>
        <taxon>Phyllobacteriaceae</taxon>
        <taxon>Chelativorans</taxon>
    </lineage>
</organism>
<reference evidence="2 3" key="1">
    <citation type="submission" date="2022-09" db="EMBL/GenBank/DDBJ databases">
        <title>Chelativorans salina sp. nov., a novel slightly halophilic bacterium isolated from a saline lake sediment enrichment.</title>
        <authorList>
            <person name="Gao L."/>
            <person name="Fang B.-Z."/>
            <person name="Li W.-J."/>
        </authorList>
    </citation>
    <scope>NUCLEOTIDE SEQUENCE [LARGE SCALE GENOMIC DNA]</scope>
    <source>
        <strain evidence="2 3">EGI FJ00035</strain>
    </source>
</reference>
<gene>
    <name evidence="2" type="ORF">N5A92_23720</name>
</gene>
<name>A0ABT2LUG5_9HYPH</name>